<dbReference type="GO" id="GO:0000166">
    <property type="term" value="F:nucleotide binding"/>
    <property type="evidence" value="ECO:0007669"/>
    <property type="project" value="InterPro"/>
</dbReference>
<name>A0A1H0PBI9_9BACI</name>
<organism evidence="5 6">
    <name type="scientific">Litchfieldia salsa</name>
    <dbReference type="NCBI Taxonomy" id="930152"/>
    <lineage>
        <taxon>Bacteria</taxon>
        <taxon>Bacillati</taxon>
        <taxon>Bacillota</taxon>
        <taxon>Bacilli</taxon>
        <taxon>Bacillales</taxon>
        <taxon>Bacillaceae</taxon>
        <taxon>Litchfieldia</taxon>
    </lineage>
</organism>
<evidence type="ECO:0000256" key="1">
    <source>
        <dbReference type="ARBA" id="ARBA00010928"/>
    </source>
</evidence>
<dbReference type="SUPFAM" id="SSF51735">
    <property type="entry name" value="NAD(P)-binding Rossmann-fold domains"/>
    <property type="match status" value="1"/>
</dbReference>
<dbReference type="InterPro" id="IPR000683">
    <property type="entry name" value="Gfo/Idh/MocA-like_OxRdtase_N"/>
</dbReference>
<dbReference type="SUPFAM" id="SSF55347">
    <property type="entry name" value="Glyceraldehyde-3-phosphate dehydrogenase-like, C-terminal domain"/>
    <property type="match status" value="1"/>
</dbReference>
<feature type="domain" description="GFO/IDH/MocA-like oxidoreductase" evidence="4">
    <location>
        <begin position="132"/>
        <end position="250"/>
    </location>
</feature>
<gene>
    <name evidence="5" type="ORF">SAMN05216565_101232</name>
</gene>
<dbReference type="InterPro" id="IPR055170">
    <property type="entry name" value="GFO_IDH_MocA-like_dom"/>
</dbReference>
<sequence length="333" mass="36997">MTTVKWGILSTANIGLTQLIPAIKGAKNAEVVAIASRGEKAIEVAKSLQIPKAYTSYEELLDDQEIDAVYIPLPNLLHKEWVIKAAQKGKHILCEKPASLTAADTLDMVTVCKQYGVRFMEAFMYQFHPQHTRVKEILKSGEIGEVKLMKSSFSYFMDPVSRESNIRMDANMGGGSIFDVGCYCIHSSRYLLDSEPVSVMVDAIVDDTYKVETTSFVKMKMDNGVDVVFDSSFNMASRQEYEIIGTEGTIKVPAAFRPDVNGNVGKVIIEKGSVKREESYIGEQYVLQVEHFSAAVLDETLELLYPGEKAVLNMKVIEACYQSIKTDSIVQIS</sequence>
<dbReference type="InterPro" id="IPR036291">
    <property type="entry name" value="NAD(P)-bd_dom_sf"/>
</dbReference>
<dbReference type="OrthoDB" id="9815825at2"/>
<keyword evidence="6" id="KW-1185">Reference proteome</keyword>
<evidence type="ECO:0000313" key="5">
    <source>
        <dbReference type="EMBL" id="SDP02065.1"/>
    </source>
</evidence>
<dbReference type="PANTHER" id="PTHR22604:SF105">
    <property type="entry name" value="TRANS-1,2-DIHYDROBENZENE-1,2-DIOL DEHYDROGENASE"/>
    <property type="match status" value="1"/>
</dbReference>
<reference evidence="6" key="1">
    <citation type="submission" date="2016-10" db="EMBL/GenBank/DDBJ databases">
        <authorList>
            <person name="Varghese N."/>
            <person name="Submissions S."/>
        </authorList>
    </citation>
    <scope>NUCLEOTIDE SEQUENCE [LARGE SCALE GENOMIC DNA]</scope>
    <source>
        <strain evidence="6">IBRC-M10078</strain>
    </source>
</reference>
<dbReference type="RefSeq" id="WP_090849297.1">
    <property type="nucleotide sequence ID" value="NZ_FNJU01000001.1"/>
</dbReference>
<dbReference type="STRING" id="930152.SAMN05216565_101232"/>
<feature type="domain" description="Gfo/Idh/MocA-like oxidoreductase N-terminal" evidence="3">
    <location>
        <begin position="5"/>
        <end position="122"/>
    </location>
</feature>
<dbReference type="GO" id="GO:0016491">
    <property type="term" value="F:oxidoreductase activity"/>
    <property type="evidence" value="ECO:0007669"/>
    <property type="project" value="UniProtKB-KW"/>
</dbReference>
<dbReference type="Pfam" id="PF22725">
    <property type="entry name" value="GFO_IDH_MocA_C3"/>
    <property type="match status" value="1"/>
</dbReference>
<evidence type="ECO:0000259" key="3">
    <source>
        <dbReference type="Pfam" id="PF01408"/>
    </source>
</evidence>
<dbReference type="Gene3D" id="3.40.50.720">
    <property type="entry name" value="NAD(P)-binding Rossmann-like Domain"/>
    <property type="match status" value="1"/>
</dbReference>
<dbReference type="Gene3D" id="3.30.360.10">
    <property type="entry name" value="Dihydrodipicolinate Reductase, domain 2"/>
    <property type="match status" value="1"/>
</dbReference>
<evidence type="ECO:0000256" key="2">
    <source>
        <dbReference type="ARBA" id="ARBA00023002"/>
    </source>
</evidence>
<dbReference type="EMBL" id="FNJU01000001">
    <property type="protein sequence ID" value="SDP02065.1"/>
    <property type="molecule type" value="Genomic_DNA"/>
</dbReference>
<evidence type="ECO:0000313" key="6">
    <source>
        <dbReference type="Proteomes" id="UP000199159"/>
    </source>
</evidence>
<evidence type="ECO:0000259" key="4">
    <source>
        <dbReference type="Pfam" id="PF22725"/>
    </source>
</evidence>
<proteinExistence type="inferred from homology"/>
<dbReference type="Proteomes" id="UP000199159">
    <property type="component" value="Unassembled WGS sequence"/>
</dbReference>
<accession>A0A1H0PBI9</accession>
<protein>
    <submittedName>
        <fullName evidence="5">Predicted dehydrogenase</fullName>
    </submittedName>
</protein>
<dbReference type="InterPro" id="IPR050984">
    <property type="entry name" value="Gfo/Idh/MocA_domain"/>
</dbReference>
<comment type="similarity">
    <text evidence="1">Belongs to the Gfo/Idh/MocA family.</text>
</comment>
<dbReference type="Pfam" id="PF01408">
    <property type="entry name" value="GFO_IDH_MocA"/>
    <property type="match status" value="1"/>
</dbReference>
<dbReference type="PANTHER" id="PTHR22604">
    <property type="entry name" value="OXIDOREDUCTASES"/>
    <property type="match status" value="1"/>
</dbReference>
<dbReference type="AlphaFoldDB" id="A0A1H0PBI9"/>
<keyword evidence="2" id="KW-0560">Oxidoreductase</keyword>